<name>A0ACB9TKI7_HOLOL</name>
<keyword evidence="1" id="KW-0808">Transferase</keyword>
<evidence type="ECO:0000313" key="1">
    <source>
        <dbReference type="EMBL" id="KAI4467321.1"/>
    </source>
</evidence>
<organism evidence="1 2">
    <name type="scientific">Holotrichia oblita</name>
    <name type="common">Chafer beetle</name>
    <dbReference type="NCBI Taxonomy" id="644536"/>
    <lineage>
        <taxon>Eukaryota</taxon>
        <taxon>Metazoa</taxon>
        <taxon>Ecdysozoa</taxon>
        <taxon>Arthropoda</taxon>
        <taxon>Hexapoda</taxon>
        <taxon>Insecta</taxon>
        <taxon>Pterygota</taxon>
        <taxon>Neoptera</taxon>
        <taxon>Endopterygota</taxon>
        <taxon>Coleoptera</taxon>
        <taxon>Polyphaga</taxon>
        <taxon>Scarabaeiformia</taxon>
        <taxon>Scarabaeidae</taxon>
        <taxon>Melolonthinae</taxon>
        <taxon>Holotrichia</taxon>
    </lineage>
</organism>
<evidence type="ECO:0000313" key="2">
    <source>
        <dbReference type="Proteomes" id="UP001056778"/>
    </source>
</evidence>
<sequence length="225" mass="25098">MSTQIPTSVDESEIQHFKKQSANWWHPNASLKLLRAMNSVRVSLVMDGLIDTEIARKELRNTAVPLTGLKVLDVGCGVYSLKSTGGFLTEALAKLGCIVTGIDPCEDLIAIAIYHASQDETLKNLTYISTTIEKFVENNSEQFDAVVTSAVVEHVNNQVEFITKCVKCVKPGRSIFITTINKTIWSIIIAIWLGEYILRLIPRGTHEYQKFISPKDVEDILKEST</sequence>
<reference evidence="1" key="1">
    <citation type="submission" date="2022-04" db="EMBL/GenBank/DDBJ databases">
        <title>Chromosome-scale genome assembly of Holotrichia oblita Faldermann.</title>
        <authorList>
            <person name="Rongchong L."/>
        </authorList>
    </citation>
    <scope>NUCLEOTIDE SEQUENCE</scope>
    <source>
        <strain evidence="1">81SQS9</strain>
    </source>
</reference>
<protein>
    <submittedName>
        <fullName evidence="1">Methyltransferase</fullName>
    </submittedName>
</protein>
<comment type="caution">
    <text evidence="1">The sequence shown here is derived from an EMBL/GenBank/DDBJ whole genome shotgun (WGS) entry which is preliminary data.</text>
</comment>
<keyword evidence="2" id="KW-1185">Reference proteome</keyword>
<dbReference type="Proteomes" id="UP001056778">
    <property type="component" value="Chromosome 2"/>
</dbReference>
<proteinExistence type="predicted"/>
<accession>A0ACB9TKI7</accession>
<gene>
    <name evidence="1" type="ORF">MML48_2g00020168</name>
</gene>
<keyword evidence="1" id="KW-0489">Methyltransferase</keyword>
<dbReference type="EMBL" id="CM043016">
    <property type="protein sequence ID" value="KAI4467321.1"/>
    <property type="molecule type" value="Genomic_DNA"/>
</dbReference>